<sequence>MIRILTYLSISIFSMAVSLAQVKSEEITINNMAIQLPGTLSYASDKSPLIIWVHGSGGVDRNGNQPQYIKQFRDEINKNNIAFFSYDKRTANPKNAQFLQEDGVLVVDFVSDVKEVVNHFKDDKRFTEIILVGHSQGSLIAMMALNNVDTYISIASAGETIDKTLIRQITAQNPEFGKLTAAYLKELKETGEIKEVDPNLMGLFAEPNQPFLISWLSLNPLEEIKNVKVPILIINGDKDFQVQVLDAEALKNAKPDADLFIIKNMNHVLKNIEKEEDNLASYYSADFPISKELIKTIVEFIHK</sequence>
<dbReference type="EMBL" id="LSFM01000019">
    <property type="protein sequence ID" value="OBY65060.1"/>
    <property type="molecule type" value="Genomic_DNA"/>
</dbReference>
<proteinExistence type="predicted"/>
<feature type="domain" description="BD-FAE-like" evidence="2">
    <location>
        <begin position="43"/>
        <end position="252"/>
    </location>
</feature>
<dbReference type="OrthoDB" id="9809549at2"/>
<feature type="signal peptide" evidence="1">
    <location>
        <begin position="1"/>
        <end position="20"/>
    </location>
</feature>
<organism evidence="3 4">
    <name type="scientific">Polaribacter vadi</name>
    <dbReference type="NCBI Taxonomy" id="1774273"/>
    <lineage>
        <taxon>Bacteria</taxon>
        <taxon>Pseudomonadati</taxon>
        <taxon>Bacteroidota</taxon>
        <taxon>Flavobacteriia</taxon>
        <taxon>Flavobacteriales</taxon>
        <taxon>Flavobacteriaceae</taxon>
    </lineage>
</organism>
<dbReference type="PANTHER" id="PTHR43265">
    <property type="entry name" value="ESTERASE ESTD"/>
    <property type="match status" value="1"/>
</dbReference>
<accession>A0A1B8TZK3</accession>
<evidence type="ECO:0000256" key="1">
    <source>
        <dbReference type="SAM" id="SignalP"/>
    </source>
</evidence>
<comment type="caution">
    <text evidence="3">The sequence shown here is derived from an EMBL/GenBank/DDBJ whole genome shotgun (WGS) entry which is preliminary data.</text>
</comment>
<keyword evidence="4" id="KW-1185">Reference proteome</keyword>
<evidence type="ECO:0000313" key="4">
    <source>
        <dbReference type="Proteomes" id="UP000092584"/>
    </source>
</evidence>
<dbReference type="InterPro" id="IPR049492">
    <property type="entry name" value="BD-FAE-like_dom"/>
</dbReference>
<evidence type="ECO:0000313" key="3">
    <source>
        <dbReference type="EMBL" id="OBY65060.1"/>
    </source>
</evidence>
<gene>
    <name evidence="3" type="ORF">LPB3_04585</name>
</gene>
<dbReference type="SUPFAM" id="SSF53474">
    <property type="entry name" value="alpha/beta-Hydrolases"/>
    <property type="match status" value="1"/>
</dbReference>
<dbReference type="AlphaFoldDB" id="A0A1B8TZK3"/>
<evidence type="ECO:0000259" key="2">
    <source>
        <dbReference type="Pfam" id="PF20434"/>
    </source>
</evidence>
<name>A0A1B8TZK3_9FLAO</name>
<dbReference type="RefSeq" id="WP_065318433.1">
    <property type="nucleotide sequence ID" value="NZ_CP017477.1"/>
</dbReference>
<protein>
    <recommendedName>
        <fullName evidence="2">BD-FAE-like domain-containing protein</fullName>
    </recommendedName>
</protein>
<dbReference type="KEGG" id="pob:LPB03_00525"/>
<dbReference type="STRING" id="1774273.LPB03_00525"/>
<dbReference type="Pfam" id="PF20434">
    <property type="entry name" value="BD-FAE"/>
    <property type="match status" value="1"/>
</dbReference>
<reference evidence="4" key="1">
    <citation type="submission" date="2016-02" db="EMBL/GenBank/DDBJ databases">
        <authorList>
            <person name="Shin S.-K."/>
            <person name="Yi H."/>
            <person name="Kim E."/>
        </authorList>
    </citation>
    <scope>NUCLEOTIDE SEQUENCE [LARGE SCALE GENOMIC DNA]</scope>
    <source>
        <strain evidence="4">LPB0003</strain>
    </source>
</reference>
<dbReference type="Proteomes" id="UP000092584">
    <property type="component" value="Unassembled WGS sequence"/>
</dbReference>
<dbReference type="GO" id="GO:0052689">
    <property type="term" value="F:carboxylic ester hydrolase activity"/>
    <property type="evidence" value="ECO:0007669"/>
    <property type="project" value="TreeGrafter"/>
</dbReference>
<dbReference type="PANTHER" id="PTHR43265:SF1">
    <property type="entry name" value="ESTERASE ESTD"/>
    <property type="match status" value="1"/>
</dbReference>
<dbReference type="InterPro" id="IPR053145">
    <property type="entry name" value="AB_hydrolase_Est10"/>
</dbReference>
<dbReference type="InterPro" id="IPR029058">
    <property type="entry name" value="AB_hydrolase_fold"/>
</dbReference>
<keyword evidence="1" id="KW-0732">Signal</keyword>
<feature type="chain" id="PRO_5008615796" description="BD-FAE-like domain-containing protein" evidence="1">
    <location>
        <begin position="21"/>
        <end position="303"/>
    </location>
</feature>
<dbReference type="Gene3D" id="3.40.50.1820">
    <property type="entry name" value="alpha/beta hydrolase"/>
    <property type="match status" value="1"/>
</dbReference>